<evidence type="ECO:0000256" key="7">
    <source>
        <dbReference type="RuleBase" id="RU000394"/>
    </source>
</evidence>
<dbReference type="InterPro" id="IPR027640">
    <property type="entry name" value="Kinesin-like_fam"/>
</dbReference>
<dbReference type="SUPFAM" id="SSF52540">
    <property type="entry name" value="P-loop containing nucleoside triphosphate hydrolases"/>
    <property type="match status" value="1"/>
</dbReference>
<evidence type="ECO:0000256" key="2">
    <source>
        <dbReference type="ARBA" id="ARBA00022741"/>
    </source>
</evidence>
<comment type="caution">
    <text evidence="6">Lacks conserved residue(s) required for the propagation of feature annotation.</text>
</comment>
<dbReference type="PANTHER" id="PTHR47968">
    <property type="entry name" value="CENTROMERE PROTEIN E"/>
    <property type="match status" value="1"/>
</dbReference>
<comment type="caution">
    <text evidence="10">The sequence shown here is derived from an EMBL/GenBank/DDBJ whole genome shotgun (WGS) entry which is preliminary data.</text>
</comment>
<gene>
    <name evidence="10" type="ORF">KIPB_000225</name>
</gene>
<dbReference type="PROSITE" id="PS00411">
    <property type="entry name" value="KINESIN_MOTOR_1"/>
    <property type="match status" value="1"/>
</dbReference>
<dbReference type="GO" id="GO:0007018">
    <property type="term" value="P:microtubule-based movement"/>
    <property type="evidence" value="ECO:0007669"/>
    <property type="project" value="InterPro"/>
</dbReference>
<dbReference type="SMART" id="SM00129">
    <property type="entry name" value="KISc"/>
    <property type="match status" value="1"/>
</dbReference>
<dbReference type="Gene3D" id="3.40.850.10">
    <property type="entry name" value="Kinesin motor domain"/>
    <property type="match status" value="1"/>
</dbReference>
<dbReference type="GO" id="GO:0005524">
    <property type="term" value="F:ATP binding"/>
    <property type="evidence" value="ECO:0007669"/>
    <property type="project" value="UniProtKB-KW"/>
</dbReference>
<feature type="region of interest" description="Disordered" evidence="8">
    <location>
        <begin position="318"/>
        <end position="380"/>
    </location>
</feature>
<evidence type="ECO:0000256" key="6">
    <source>
        <dbReference type="PROSITE-ProRule" id="PRU00283"/>
    </source>
</evidence>
<keyword evidence="11" id="KW-1185">Reference proteome</keyword>
<dbReference type="InterPro" id="IPR027417">
    <property type="entry name" value="P-loop_NTPase"/>
</dbReference>
<keyword evidence="1 7" id="KW-0493">Microtubule</keyword>
<protein>
    <recommendedName>
        <fullName evidence="7">Kinesin-like protein</fullName>
    </recommendedName>
</protein>
<evidence type="ECO:0000256" key="4">
    <source>
        <dbReference type="ARBA" id="ARBA00023054"/>
    </source>
</evidence>
<dbReference type="Pfam" id="PF00225">
    <property type="entry name" value="Kinesin"/>
    <property type="match status" value="1"/>
</dbReference>
<dbReference type="PRINTS" id="PR00380">
    <property type="entry name" value="KINESINHEAVY"/>
</dbReference>
<feature type="region of interest" description="Disordered" evidence="8">
    <location>
        <begin position="669"/>
        <end position="799"/>
    </location>
</feature>
<feature type="compositionally biased region" description="Basic and acidic residues" evidence="8">
    <location>
        <begin position="344"/>
        <end position="357"/>
    </location>
</feature>
<reference evidence="10 11" key="1">
    <citation type="journal article" date="2018" name="PLoS ONE">
        <title>The draft genome of Kipferlia bialata reveals reductive genome evolution in fornicate parasites.</title>
        <authorList>
            <person name="Tanifuji G."/>
            <person name="Takabayashi S."/>
            <person name="Kume K."/>
            <person name="Takagi M."/>
            <person name="Nakayama T."/>
            <person name="Kamikawa R."/>
            <person name="Inagaki Y."/>
            <person name="Hashimoto T."/>
        </authorList>
    </citation>
    <scope>NUCLEOTIDE SEQUENCE [LARGE SCALE GENOMIC DNA]</scope>
    <source>
        <strain evidence="10">NY0173</strain>
    </source>
</reference>
<comment type="similarity">
    <text evidence="6 7">Belongs to the TRAFAC class myosin-kinesin ATPase superfamily. Kinesin family.</text>
</comment>
<accession>A0A9K3CNQ1</accession>
<evidence type="ECO:0000313" key="11">
    <source>
        <dbReference type="Proteomes" id="UP000265618"/>
    </source>
</evidence>
<keyword evidence="2 7" id="KW-0547">Nucleotide-binding</keyword>
<feature type="region of interest" description="Disordered" evidence="8">
    <location>
        <begin position="573"/>
        <end position="607"/>
    </location>
</feature>
<organism evidence="10 11">
    <name type="scientific">Kipferlia bialata</name>
    <dbReference type="NCBI Taxonomy" id="797122"/>
    <lineage>
        <taxon>Eukaryota</taxon>
        <taxon>Metamonada</taxon>
        <taxon>Carpediemonas-like organisms</taxon>
        <taxon>Kipferlia</taxon>
    </lineage>
</organism>
<keyword evidence="4" id="KW-0175">Coiled coil</keyword>
<evidence type="ECO:0000256" key="3">
    <source>
        <dbReference type="ARBA" id="ARBA00022840"/>
    </source>
</evidence>
<dbReference type="PANTHER" id="PTHR47968:SF36">
    <property type="entry name" value="KINESIN HEAVY CHAIN ISOFORM X1"/>
    <property type="match status" value="1"/>
</dbReference>
<dbReference type="GO" id="GO:0005874">
    <property type="term" value="C:microtubule"/>
    <property type="evidence" value="ECO:0007669"/>
    <property type="project" value="UniProtKB-KW"/>
</dbReference>
<feature type="compositionally biased region" description="Basic and acidic residues" evidence="8">
    <location>
        <begin position="327"/>
        <end position="336"/>
    </location>
</feature>
<feature type="compositionally biased region" description="Low complexity" evidence="8">
    <location>
        <begin position="676"/>
        <end position="687"/>
    </location>
</feature>
<dbReference type="InterPro" id="IPR036961">
    <property type="entry name" value="Kinesin_motor_dom_sf"/>
</dbReference>
<sequence>MGLVDRESIRQRTNIHSAKDTHSGIVSLSLQCLFDQIDKGQCWGEGEGEGEGDVEQGECTVSMSFLQIYLDRVHDLFDKGAVPLAVREDTTGFYVSGLTSRTVTSAPEALQALEEGLLNRAMAPTLMNATSSRSHTVLMVSVGREGVRTVHVDEGGDVQVPTTTQATLTLVDLAGSERVKRSQSRGIRLEEARRINQSLSALGSVISALTEPGTKHIPFRNSKLTRLLQNSLSGNCRTCVIATVCPETASLSETISTLAFAKRCKLVETVPIPQVKLVETVPIPQVKSNDTAALVAALEAQLQALKSSNAEEMQMLRRSLPAKKGRREGERERERLGGSSSGSTDRERERDKERESTVRGSPSARWGASTLSTPESAAPCPSLMFTPTAASLSLLYGCLGEVSDEAVQSMPAACAPVPPLTLDTTAIGGGEGKDTSRIVYEAILKGEGERENSSNRRGGVSPSKRERESRRKRGRQPKDATCASACASAMGSGESVLSLLGMLSDSVSREEYQLRQRAVDVAASVVAGCQRERDLLHWGLCMRHVLGENKVLKQKMASQQRYGLLSLDAAHTSDESYTASDVDTSGLSEDGERGRERGGYSMDTGRFPYDRERERERGRGVVVNMPPGRGSTVSNTNSLYRQRYSVGSLGPWSRPTTRTVTQGAVSLVGRGGVGVGEPSESEWSSVGDPHNAQPVQGYLPTYSPDPYTLGRPAGREREGGRPGSLHSARQSAAWASLSAQPSRASVLPAFPQPHPAATSTSGPLPIVRTSSVIHTPPQGEQQYGAGTMGQESERERERERVYGRMGMASTSSQDALDGSGVYVGEREREGAGYNATAVHNPMPHPIAYQQETHSPSSSPPPSPIAVSIPVRASAPPGTRSSAPHFTRRSVQPLKGRALSMEPIVPQRESVTQSRVVVPKPTPLDVSASSSYDSESESESVSDVRGGGQLDRFLRAGKR</sequence>
<feature type="region of interest" description="Disordered" evidence="8">
    <location>
        <begin position="835"/>
        <end position="958"/>
    </location>
</feature>
<evidence type="ECO:0000259" key="9">
    <source>
        <dbReference type="PROSITE" id="PS50067"/>
    </source>
</evidence>
<dbReference type="PROSITE" id="PS50067">
    <property type="entry name" value="KINESIN_MOTOR_2"/>
    <property type="match status" value="1"/>
</dbReference>
<dbReference type="GO" id="GO:0003777">
    <property type="term" value="F:microtubule motor activity"/>
    <property type="evidence" value="ECO:0007669"/>
    <property type="project" value="InterPro"/>
</dbReference>
<evidence type="ECO:0000256" key="1">
    <source>
        <dbReference type="ARBA" id="ARBA00022701"/>
    </source>
</evidence>
<feature type="domain" description="Kinesin motor" evidence="9">
    <location>
        <begin position="1"/>
        <end position="267"/>
    </location>
</feature>
<dbReference type="GO" id="GO:0008017">
    <property type="term" value="F:microtubule binding"/>
    <property type="evidence" value="ECO:0007669"/>
    <property type="project" value="InterPro"/>
</dbReference>
<dbReference type="AlphaFoldDB" id="A0A9K3CNQ1"/>
<feature type="compositionally biased region" description="Polar residues" evidence="8">
    <location>
        <begin position="757"/>
        <end position="781"/>
    </location>
</feature>
<dbReference type="InterPro" id="IPR019821">
    <property type="entry name" value="Kinesin_motor_CS"/>
</dbReference>
<feature type="region of interest" description="Disordered" evidence="8">
    <location>
        <begin position="448"/>
        <end position="482"/>
    </location>
</feature>
<keyword evidence="5 7" id="KW-0505">Motor protein</keyword>
<dbReference type="Proteomes" id="UP000265618">
    <property type="component" value="Unassembled WGS sequence"/>
</dbReference>
<name>A0A9K3CNQ1_9EUKA</name>
<dbReference type="EMBL" id="BDIP01000022">
    <property type="protein sequence ID" value="GIQ79565.1"/>
    <property type="molecule type" value="Genomic_DNA"/>
</dbReference>
<evidence type="ECO:0000256" key="5">
    <source>
        <dbReference type="ARBA" id="ARBA00023175"/>
    </source>
</evidence>
<evidence type="ECO:0000256" key="8">
    <source>
        <dbReference type="SAM" id="MobiDB-lite"/>
    </source>
</evidence>
<proteinExistence type="inferred from homology"/>
<evidence type="ECO:0000313" key="10">
    <source>
        <dbReference type="EMBL" id="GIQ79565.1"/>
    </source>
</evidence>
<keyword evidence="3 7" id="KW-0067">ATP-binding</keyword>
<dbReference type="InterPro" id="IPR001752">
    <property type="entry name" value="Kinesin_motor_dom"/>
</dbReference>